<evidence type="ECO:0000256" key="2">
    <source>
        <dbReference type="ARBA" id="ARBA00011738"/>
    </source>
</evidence>
<feature type="binding site" evidence="10">
    <location>
        <begin position="179"/>
        <end position="180"/>
    </location>
    <ligand>
        <name>substrate</name>
    </ligand>
</feature>
<reference evidence="12 13" key="1">
    <citation type="submission" date="2016-10" db="EMBL/GenBank/DDBJ databases">
        <authorList>
            <person name="de Groot N.N."/>
        </authorList>
    </citation>
    <scope>NUCLEOTIDE SEQUENCE [LARGE SCALE GENOMIC DNA]</scope>
    <source>
        <strain evidence="12 13">DSM 569</strain>
    </source>
</reference>
<dbReference type="InterPro" id="IPR002637">
    <property type="entry name" value="RdgB/HAM1"/>
</dbReference>
<feature type="binding site" evidence="10">
    <location>
        <begin position="151"/>
        <end position="154"/>
    </location>
    <ligand>
        <name>substrate</name>
    </ligand>
</feature>
<dbReference type="FunFam" id="3.90.950.10:FF:000001">
    <property type="entry name" value="dITP/XTP pyrophosphatase"/>
    <property type="match status" value="1"/>
</dbReference>
<dbReference type="GO" id="GO:0036222">
    <property type="term" value="F:XTP diphosphatase activity"/>
    <property type="evidence" value="ECO:0007669"/>
    <property type="project" value="UniProtKB-UniRule"/>
</dbReference>
<evidence type="ECO:0000256" key="9">
    <source>
        <dbReference type="ARBA" id="ARBA00052017"/>
    </source>
</evidence>
<accession>A0A1I2CVP8</accession>
<dbReference type="SUPFAM" id="SSF52972">
    <property type="entry name" value="ITPase-like"/>
    <property type="match status" value="1"/>
</dbReference>
<keyword evidence="6 10" id="KW-0460">Magnesium</keyword>
<feature type="binding site" evidence="10">
    <location>
        <position position="70"/>
    </location>
    <ligand>
        <name>substrate</name>
    </ligand>
</feature>
<comment type="catalytic activity">
    <reaction evidence="9 10">
        <text>XTP + H2O = XMP + diphosphate + H(+)</text>
        <dbReference type="Rhea" id="RHEA:28610"/>
        <dbReference type="ChEBI" id="CHEBI:15377"/>
        <dbReference type="ChEBI" id="CHEBI:15378"/>
        <dbReference type="ChEBI" id="CHEBI:33019"/>
        <dbReference type="ChEBI" id="CHEBI:57464"/>
        <dbReference type="ChEBI" id="CHEBI:61314"/>
        <dbReference type="EC" id="3.6.1.66"/>
    </reaction>
</comment>
<dbReference type="InterPro" id="IPR020922">
    <property type="entry name" value="dITP/XTP_pyrophosphatase"/>
</dbReference>
<comment type="subunit">
    <text evidence="2 10">Homodimer.</text>
</comment>
<dbReference type="AlphaFoldDB" id="A0A1I2CVP8"/>
<evidence type="ECO:0000256" key="1">
    <source>
        <dbReference type="ARBA" id="ARBA00008023"/>
    </source>
</evidence>
<dbReference type="NCBIfam" id="TIGR00042">
    <property type="entry name" value="RdgB/HAM1 family non-canonical purine NTP pyrophosphatase"/>
    <property type="match status" value="1"/>
</dbReference>
<dbReference type="PANTHER" id="PTHR11067:SF9">
    <property type="entry name" value="INOSINE TRIPHOSPHATE PYROPHOSPHATASE"/>
    <property type="match status" value="1"/>
</dbReference>
<dbReference type="GO" id="GO:0036220">
    <property type="term" value="F:ITP diphosphatase activity"/>
    <property type="evidence" value="ECO:0007669"/>
    <property type="project" value="UniProtKB-UniRule"/>
</dbReference>
<comment type="similarity">
    <text evidence="1 10 11">Belongs to the HAM1 NTPase family.</text>
</comment>
<dbReference type="GO" id="GO:0009117">
    <property type="term" value="P:nucleotide metabolic process"/>
    <property type="evidence" value="ECO:0007669"/>
    <property type="project" value="UniProtKB-KW"/>
</dbReference>
<dbReference type="GO" id="GO:0009146">
    <property type="term" value="P:purine nucleoside triphosphate catabolic process"/>
    <property type="evidence" value="ECO:0007669"/>
    <property type="project" value="UniProtKB-UniRule"/>
</dbReference>
<dbReference type="Gene3D" id="3.90.950.10">
    <property type="match status" value="1"/>
</dbReference>
<dbReference type="EC" id="3.6.1.66" evidence="10"/>
<evidence type="ECO:0000313" key="13">
    <source>
        <dbReference type="Proteomes" id="UP000183404"/>
    </source>
</evidence>
<dbReference type="Proteomes" id="UP000183404">
    <property type="component" value="Unassembled WGS sequence"/>
</dbReference>
<keyword evidence="4 10" id="KW-0547">Nucleotide-binding</keyword>
<dbReference type="SMR" id="A0A1I2CVP8"/>
<protein>
    <recommendedName>
        <fullName evidence="10">dITP/XTP pyrophosphatase</fullName>
        <ecNumber evidence="10">3.6.1.66</ecNumber>
    </recommendedName>
    <alternativeName>
        <fullName evidence="10">Non-canonical purine NTP pyrophosphatase</fullName>
    </alternativeName>
    <alternativeName>
        <fullName evidence="10">Non-standard purine NTP pyrophosphatase</fullName>
    </alternativeName>
    <alternativeName>
        <fullName evidence="10">Nucleoside-triphosphate diphosphatase</fullName>
    </alternativeName>
    <alternativeName>
        <fullName evidence="10">Nucleoside-triphosphate pyrophosphatase</fullName>
        <shortName evidence="10">NTPase</shortName>
    </alternativeName>
</protein>
<evidence type="ECO:0000256" key="8">
    <source>
        <dbReference type="ARBA" id="ARBA00051875"/>
    </source>
</evidence>
<proteinExistence type="inferred from homology"/>
<dbReference type="GO" id="GO:0046872">
    <property type="term" value="F:metal ion binding"/>
    <property type="evidence" value="ECO:0007669"/>
    <property type="project" value="UniProtKB-KW"/>
</dbReference>
<dbReference type="GO" id="GO:0035870">
    <property type="term" value="F:dITP diphosphatase activity"/>
    <property type="evidence" value="ECO:0007669"/>
    <property type="project" value="UniProtKB-UniRule"/>
</dbReference>
<evidence type="ECO:0000256" key="3">
    <source>
        <dbReference type="ARBA" id="ARBA00022723"/>
    </source>
</evidence>
<evidence type="ECO:0000256" key="4">
    <source>
        <dbReference type="ARBA" id="ARBA00022741"/>
    </source>
</evidence>
<comment type="catalytic activity">
    <reaction evidence="8 10">
        <text>dITP + H2O = dIMP + diphosphate + H(+)</text>
        <dbReference type="Rhea" id="RHEA:28342"/>
        <dbReference type="ChEBI" id="CHEBI:15377"/>
        <dbReference type="ChEBI" id="CHEBI:15378"/>
        <dbReference type="ChEBI" id="CHEBI:33019"/>
        <dbReference type="ChEBI" id="CHEBI:61194"/>
        <dbReference type="ChEBI" id="CHEBI:61382"/>
        <dbReference type="EC" id="3.6.1.66"/>
    </reaction>
</comment>
<keyword evidence="3 10" id="KW-0479">Metal-binding</keyword>
<keyword evidence="7 10" id="KW-0546">Nucleotide metabolism</keyword>
<gene>
    <name evidence="12" type="ORF">SAMN04244560_01644</name>
</gene>
<evidence type="ECO:0000256" key="10">
    <source>
        <dbReference type="HAMAP-Rule" id="MF_01405"/>
    </source>
</evidence>
<dbReference type="GO" id="GO:0017111">
    <property type="term" value="F:ribonucleoside triphosphate phosphatase activity"/>
    <property type="evidence" value="ECO:0007669"/>
    <property type="project" value="InterPro"/>
</dbReference>
<dbReference type="CDD" id="cd00515">
    <property type="entry name" value="HAM1"/>
    <property type="match status" value="1"/>
</dbReference>
<dbReference type="GO" id="GO:0000166">
    <property type="term" value="F:nucleotide binding"/>
    <property type="evidence" value="ECO:0007669"/>
    <property type="project" value="UniProtKB-KW"/>
</dbReference>
<feature type="binding site" evidence="10">
    <location>
        <position position="174"/>
    </location>
    <ligand>
        <name>substrate</name>
    </ligand>
</feature>
<evidence type="ECO:0000256" key="5">
    <source>
        <dbReference type="ARBA" id="ARBA00022801"/>
    </source>
</evidence>
<comment type="cofactor">
    <cofactor evidence="10">
        <name>Mg(2+)</name>
        <dbReference type="ChEBI" id="CHEBI:18420"/>
    </cofactor>
    <text evidence="10">Binds 1 Mg(2+) ion per subunit.</text>
</comment>
<comment type="catalytic activity">
    <reaction evidence="10">
        <text>ITP + H2O = IMP + diphosphate + H(+)</text>
        <dbReference type="Rhea" id="RHEA:29399"/>
        <dbReference type="ChEBI" id="CHEBI:15377"/>
        <dbReference type="ChEBI" id="CHEBI:15378"/>
        <dbReference type="ChEBI" id="CHEBI:33019"/>
        <dbReference type="ChEBI" id="CHEBI:58053"/>
        <dbReference type="ChEBI" id="CHEBI:61402"/>
        <dbReference type="EC" id="3.6.1.66"/>
    </reaction>
</comment>
<comment type="function">
    <text evidence="10">Pyrophosphatase that catalyzes the hydrolysis of nucleoside triphosphates to their monophosphate derivatives, with a high preference for the non-canonical purine nucleotides XTP (xanthosine triphosphate), dITP (deoxyinosine triphosphate) and ITP. Seems to function as a house-cleaning enzyme that removes non-canonical purine nucleotides from the nucleotide pool, thus preventing their incorporation into DNA/RNA and avoiding chromosomal lesions.</text>
</comment>
<feature type="binding site" evidence="10">
    <location>
        <position position="69"/>
    </location>
    <ligand>
        <name>Mg(2+)</name>
        <dbReference type="ChEBI" id="CHEBI:18420"/>
    </ligand>
</feature>
<evidence type="ECO:0000256" key="6">
    <source>
        <dbReference type="ARBA" id="ARBA00022842"/>
    </source>
</evidence>
<name>A0A1I2CVP8_THETY</name>
<dbReference type="NCBIfam" id="NF011397">
    <property type="entry name" value="PRK14822.1"/>
    <property type="match status" value="1"/>
</dbReference>
<evidence type="ECO:0000256" key="7">
    <source>
        <dbReference type="ARBA" id="ARBA00023080"/>
    </source>
</evidence>
<dbReference type="GO" id="GO:0005829">
    <property type="term" value="C:cytosol"/>
    <property type="evidence" value="ECO:0007669"/>
    <property type="project" value="TreeGrafter"/>
</dbReference>
<evidence type="ECO:0000256" key="11">
    <source>
        <dbReference type="RuleBase" id="RU003781"/>
    </source>
</evidence>
<keyword evidence="5 10" id="KW-0378">Hydrolase</keyword>
<evidence type="ECO:0000313" key="12">
    <source>
        <dbReference type="EMBL" id="SDG02140.1"/>
    </source>
</evidence>
<feature type="active site" description="Proton acceptor" evidence="10">
    <location>
        <position position="69"/>
    </location>
</feature>
<dbReference type="Pfam" id="PF01725">
    <property type="entry name" value="Ham1p_like"/>
    <property type="match status" value="1"/>
</dbReference>
<dbReference type="HAMAP" id="MF_01405">
    <property type="entry name" value="Non_canon_purine_NTPase"/>
    <property type="match status" value="1"/>
</dbReference>
<sequence>MKIIIATHNPHKTEEIKNFFKGYPVEIYSMADLGIKEDIEETGNTIEENALIKARFLKEKVDGIVIADDTGLFVEHLNGQPGVYSARFAGENATYEDNNKKLLKLLEGVPYEKRKAYFKTVIAVVEREKETLLEGKLEGHILDHPRGKNGFGYDPVFYVDNLEKSLAELTMEEKNKISHRADALMKLKNYILKRLEEK</sequence>
<feature type="binding site" evidence="10">
    <location>
        <position position="40"/>
    </location>
    <ligand>
        <name>Mg(2+)</name>
        <dbReference type="ChEBI" id="CHEBI:18420"/>
    </ligand>
</feature>
<dbReference type="PANTHER" id="PTHR11067">
    <property type="entry name" value="INOSINE TRIPHOSPHATE PYROPHOSPHATASE/HAM1 PROTEIN"/>
    <property type="match status" value="1"/>
</dbReference>
<dbReference type="InterPro" id="IPR029001">
    <property type="entry name" value="ITPase-like_fam"/>
</dbReference>
<feature type="binding site" evidence="10">
    <location>
        <begin position="7"/>
        <end position="12"/>
    </location>
    <ligand>
        <name>substrate</name>
    </ligand>
</feature>
<dbReference type="RefSeq" id="WP_004405389.1">
    <property type="nucleotide sequence ID" value="NZ_FNBS01000038.1"/>
</dbReference>
<organism evidence="12 13">
    <name type="scientific">Thermoanaerobacter thermohydrosulfuricus</name>
    <name type="common">Clostridium thermohydrosulfuricum</name>
    <dbReference type="NCBI Taxonomy" id="1516"/>
    <lineage>
        <taxon>Bacteria</taxon>
        <taxon>Bacillati</taxon>
        <taxon>Bacillota</taxon>
        <taxon>Clostridia</taxon>
        <taxon>Thermoanaerobacterales</taxon>
        <taxon>Thermoanaerobacteraceae</taxon>
        <taxon>Thermoanaerobacter</taxon>
    </lineage>
</organism>
<dbReference type="EMBL" id="FNBS01000038">
    <property type="protein sequence ID" value="SDG02140.1"/>
    <property type="molecule type" value="Genomic_DNA"/>
</dbReference>